<feature type="region of interest" description="Disordered" evidence="1">
    <location>
        <begin position="343"/>
        <end position="461"/>
    </location>
</feature>
<dbReference type="GO" id="GO:0008800">
    <property type="term" value="F:beta-lactamase activity"/>
    <property type="evidence" value="ECO:0007669"/>
    <property type="project" value="InterPro"/>
</dbReference>
<feature type="compositionally biased region" description="Gly residues" evidence="1">
    <location>
        <begin position="435"/>
        <end position="451"/>
    </location>
</feature>
<dbReference type="InterPro" id="IPR012338">
    <property type="entry name" value="Beta-lactam/transpept-like"/>
</dbReference>
<keyword evidence="3" id="KW-0378">Hydrolase</keyword>
<dbReference type="Gene3D" id="3.40.710.10">
    <property type="entry name" value="DD-peptidase/beta-lactamase superfamily"/>
    <property type="match status" value="1"/>
</dbReference>
<feature type="compositionally biased region" description="Gly residues" evidence="1">
    <location>
        <begin position="416"/>
        <end position="426"/>
    </location>
</feature>
<evidence type="ECO:0000313" key="4">
    <source>
        <dbReference type="Proteomes" id="UP001168575"/>
    </source>
</evidence>
<feature type="compositionally biased region" description="Gly residues" evidence="1">
    <location>
        <begin position="369"/>
        <end position="380"/>
    </location>
</feature>
<feature type="domain" description="Beta-lactamase class A catalytic" evidence="2">
    <location>
        <begin position="67"/>
        <end position="266"/>
    </location>
</feature>
<dbReference type="PANTHER" id="PTHR35333:SF3">
    <property type="entry name" value="BETA-LACTAMASE-TYPE TRANSPEPTIDASE FOLD CONTAINING PROTEIN"/>
    <property type="match status" value="1"/>
</dbReference>
<reference evidence="3" key="1">
    <citation type="submission" date="2023-07" db="EMBL/GenBank/DDBJ databases">
        <title>Between Cages and Wild: Unraveling the Impact of Captivity on Animal Microbiomes and Antimicrobial Resistance.</title>
        <authorList>
            <person name="Schmartz G.P."/>
            <person name="Rehner J."/>
            <person name="Schuff M.J."/>
            <person name="Becker S.L."/>
            <person name="Kravczyk M."/>
            <person name="Gurevich A."/>
            <person name="Francke R."/>
            <person name="Mueller R."/>
            <person name="Keller V."/>
            <person name="Keller A."/>
        </authorList>
    </citation>
    <scope>NUCLEOTIDE SEQUENCE</scope>
    <source>
        <strain evidence="3">S12M_St_49</strain>
    </source>
</reference>
<dbReference type="InterPro" id="IPR000871">
    <property type="entry name" value="Beta-lactam_class-A"/>
</dbReference>
<dbReference type="AlphaFoldDB" id="A0AA43RMY3"/>
<dbReference type="EMBL" id="JAUMVS010000256">
    <property type="protein sequence ID" value="MDO4842672.1"/>
    <property type="molecule type" value="Genomic_DNA"/>
</dbReference>
<organism evidence="3 4">
    <name type="scientific">Phoenicibacter congonensis</name>
    <dbReference type="NCBI Taxonomy" id="1944646"/>
    <lineage>
        <taxon>Bacteria</taxon>
        <taxon>Bacillati</taxon>
        <taxon>Actinomycetota</taxon>
        <taxon>Coriobacteriia</taxon>
        <taxon>Eggerthellales</taxon>
        <taxon>Eggerthellaceae</taxon>
        <taxon>Phoenicibacter</taxon>
    </lineage>
</organism>
<dbReference type="InterPro" id="IPR045155">
    <property type="entry name" value="Beta-lactam_cat"/>
</dbReference>
<feature type="compositionally biased region" description="Low complexity" evidence="1">
    <location>
        <begin position="452"/>
        <end position="461"/>
    </location>
</feature>
<evidence type="ECO:0000256" key="1">
    <source>
        <dbReference type="SAM" id="MobiDB-lite"/>
    </source>
</evidence>
<dbReference type="SUPFAM" id="SSF56601">
    <property type="entry name" value="beta-lactamase/transpeptidase-like"/>
    <property type="match status" value="1"/>
</dbReference>
<evidence type="ECO:0000259" key="2">
    <source>
        <dbReference type="Pfam" id="PF13354"/>
    </source>
</evidence>
<accession>A0AA43RMY3</accession>
<evidence type="ECO:0000313" key="3">
    <source>
        <dbReference type="EMBL" id="MDO4842672.1"/>
    </source>
</evidence>
<name>A0AA43RMY3_9ACTN</name>
<feature type="compositionally biased region" description="Low complexity" evidence="1">
    <location>
        <begin position="355"/>
        <end position="368"/>
    </location>
</feature>
<gene>
    <name evidence="3" type="ORF">Q3982_08370</name>
</gene>
<keyword evidence="4" id="KW-1185">Reference proteome</keyword>
<proteinExistence type="predicted"/>
<dbReference type="GO" id="GO:0030655">
    <property type="term" value="P:beta-lactam antibiotic catabolic process"/>
    <property type="evidence" value="ECO:0007669"/>
    <property type="project" value="InterPro"/>
</dbReference>
<dbReference type="PANTHER" id="PTHR35333">
    <property type="entry name" value="BETA-LACTAMASE"/>
    <property type="match status" value="1"/>
</dbReference>
<comment type="caution">
    <text evidence="3">The sequence shown here is derived from an EMBL/GenBank/DDBJ whole genome shotgun (WGS) entry which is preliminary data.</text>
</comment>
<dbReference type="Pfam" id="PF13354">
    <property type="entry name" value="Beta-lactamase2"/>
    <property type="match status" value="1"/>
</dbReference>
<dbReference type="Proteomes" id="UP001168575">
    <property type="component" value="Unassembled WGS sequence"/>
</dbReference>
<feature type="compositionally biased region" description="Gly residues" evidence="1">
    <location>
        <begin position="387"/>
        <end position="407"/>
    </location>
</feature>
<feature type="non-terminal residue" evidence="3">
    <location>
        <position position="1"/>
    </location>
</feature>
<sequence length="461" mass="45328">DSSAAASADDAETSAVDTIRQAAVAQNTAETERASAAIRQAIEQVSAPYGETVSVTYLPVGSPAGIVSVNGATQHASASMIKLVVLAALLDKAAAGQIDLAAQVEVTSSDIVSGTGTVQDDGPGTYELQELARRMIADSDNTATNVIVDLIGMDAVNEEASKLGLTGTVMARKMMDMVAADQGMRNRMTSDDAATILNLIASGKLVNEQMSELAMNFLLQQTINAGLTDAIPVGVQVAHKTGELIQAEHDGGIVLAAHPYVLVVMTEGIDNYLGVSVIADVSRAVYVATNGTEGVEQANATAQGVQDAINAAGGAQYAFDYDEPGVFFTPDYSYDGGADYGWSDGVPGGSGETGGTTVPSEPTQPGTGTETGGATGGETGGTVPEPGTGGATGGEGSGETGGAGAGSGSESAGGSEETGGSGGAGGAEAPDPGAGDSGSAGGSEGGAGETGGSSTDTAEGE</sequence>
<dbReference type="GO" id="GO:0046677">
    <property type="term" value="P:response to antibiotic"/>
    <property type="evidence" value="ECO:0007669"/>
    <property type="project" value="InterPro"/>
</dbReference>
<protein>
    <submittedName>
        <fullName evidence="3">Serine hydrolase</fullName>
    </submittedName>
</protein>